<dbReference type="Proteomes" id="UP000824469">
    <property type="component" value="Unassembled WGS sequence"/>
</dbReference>
<gene>
    <name evidence="5" type="ORF">KI387_018390</name>
</gene>
<feature type="repeat" description="RCC1" evidence="3">
    <location>
        <begin position="315"/>
        <end position="368"/>
    </location>
</feature>
<dbReference type="Pfam" id="PF00415">
    <property type="entry name" value="RCC1"/>
    <property type="match status" value="4"/>
</dbReference>
<feature type="repeat" description="ANK" evidence="2">
    <location>
        <begin position="96"/>
        <end position="128"/>
    </location>
</feature>
<evidence type="ECO:0000313" key="6">
    <source>
        <dbReference type="Proteomes" id="UP000824469"/>
    </source>
</evidence>
<feature type="repeat" description="RCC1" evidence="3">
    <location>
        <begin position="205"/>
        <end position="263"/>
    </location>
</feature>
<feature type="region of interest" description="Disordered" evidence="4">
    <location>
        <begin position="773"/>
        <end position="802"/>
    </location>
</feature>
<dbReference type="Gene3D" id="2.130.10.30">
    <property type="entry name" value="Regulator of chromosome condensation 1/beta-lactamase-inhibitor protein II"/>
    <property type="match status" value="2"/>
</dbReference>
<dbReference type="InterPro" id="IPR051625">
    <property type="entry name" value="Signaling_Regulatory_Domain"/>
</dbReference>
<dbReference type="Gene3D" id="1.25.40.20">
    <property type="entry name" value="Ankyrin repeat-containing domain"/>
    <property type="match status" value="1"/>
</dbReference>
<evidence type="ECO:0000256" key="1">
    <source>
        <dbReference type="ARBA" id="ARBA00022737"/>
    </source>
</evidence>
<dbReference type="OMA" id="MTHSTIV"/>
<dbReference type="PROSITE" id="PS50297">
    <property type="entry name" value="ANK_REP_REGION"/>
    <property type="match status" value="2"/>
</dbReference>
<evidence type="ECO:0000313" key="5">
    <source>
        <dbReference type="EMBL" id="KAH9323751.1"/>
    </source>
</evidence>
<sequence>MESSSPHTGASVLKQTSARRLPSSIQLQDLWSAIRDGSIPDVELALLALKRNGGNVDARNTFGSTALHIAVWRNHVPMVRRLLAAGADPNARDGESGWSSLHRALHFGHLAVAGVLIEAGASLTLEDSKARTPVDLLSGPVQQVFETNNERATEFYSWGNGANYQLGTGNSRIQKFPCKVEALQGLFVTAIAAAKFHSVAVTASGELYTWGYGRGGRLGHPDFDIHSGQAAVITPRQVINGLGQRPVKVIAAAKHHTIVATQGGEVFTWGSNREGQLGYTAVDTQPTPRRVSFLKPRVIAVAAANKHSAAVTESGEVYTWGCNKEGQLGYGTSNSASNYVPRTVESLKGKSFVAVSAAKYHTVALGSDGEVFTWGYKMVSPRRVTIARNTRKSGNIPLKFYRMERLHVITIAAGITHSTALCDDGSLFYWVPSDPNLHCQQLYSMTSRNVVSVSSGKYWTAIVTSTGDVYAWDGKGDKEEIPIPQRVHGVKHATSVSVGENHFLAVSAVYIPKYPPSKHIGDIQIPQKEHYEEADDIEDDIMTNDYQNDTNDSGFGHEKHEKHVPSLKDLCQKVAAEFLVEPRSSVQLLDVADTLGADDLRMHCEDLVLRNLDYILTISPAALANVSTELLSKLENSLDSKSSEPWSYRCLPTPTATFPAVIDSEEDDEIGFSRLRTIASLDVTDHAAGERRSGDGFLQQKSASDLAMAKQVRAIRKKLQQIEMLEMKQRNGHSLDHQQEQKLETKHSLENALCSLESGIAVRYDEETKLASTKADSLDDKSVVGKGSGSHRHKGKKKGNKFLREQIEDLPETLKIEMPNKSG</sequence>
<name>A0AA38LH51_TAXCH</name>
<protein>
    <submittedName>
        <fullName evidence="5">Uncharacterized protein</fullName>
    </submittedName>
</protein>
<dbReference type="PROSITE" id="PS50088">
    <property type="entry name" value="ANK_REPEAT"/>
    <property type="match status" value="2"/>
</dbReference>
<evidence type="ECO:0000256" key="4">
    <source>
        <dbReference type="SAM" id="MobiDB-lite"/>
    </source>
</evidence>
<feature type="compositionally biased region" description="Basic residues" evidence="4">
    <location>
        <begin position="789"/>
        <end position="801"/>
    </location>
</feature>
<dbReference type="SUPFAM" id="SSF48403">
    <property type="entry name" value="Ankyrin repeat"/>
    <property type="match status" value="1"/>
</dbReference>
<dbReference type="SUPFAM" id="SSF50985">
    <property type="entry name" value="RCC1/BLIP-II"/>
    <property type="match status" value="2"/>
</dbReference>
<feature type="repeat" description="RCC1" evidence="3">
    <location>
        <begin position="369"/>
        <end position="424"/>
    </location>
</feature>
<evidence type="ECO:0000256" key="2">
    <source>
        <dbReference type="PROSITE-ProRule" id="PRU00023"/>
    </source>
</evidence>
<dbReference type="InterPro" id="IPR000408">
    <property type="entry name" value="Reg_chr_condens"/>
</dbReference>
<feature type="repeat" description="RCC1" evidence="3">
    <location>
        <begin position="153"/>
        <end position="204"/>
    </location>
</feature>
<evidence type="ECO:0000256" key="3">
    <source>
        <dbReference type="PROSITE-ProRule" id="PRU00235"/>
    </source>
</evidence>
<dbReference type="PROSITE" id="PS50012">
    <property type="entry name" value="RCC1_3"/>
    <property type="match status" value="5"/>
</dbReference>
<dbReference type="InterPro" id="IPR036770">
    <property type="entry name" value="Ankyrin_rpt-contain_sf"/>
</dbReference>
<keyword evidence="6" id="KW-1185">Reference proteome</keyword>
<dbReference type="InterPro" id="IPR009091">
    <property type="entry name" value="RCC1/BLIP-II"/>
</dbReference>
<dbReference type="InterPro" id="IPR002110">
    <property type="entry name" value="Ankyrin_rpt"/>
</dbReference>
<dbReference type="PANTHER" id="PTHR22872:SF2">
    <property type="entry name" value="INHIBITOR OF BRUTON TYROSINE KINASE"/>
    <property type="match status" value="1"/>
</dbReference>
<comment type="caution">
    <text evidence="5">The sequence shown here is derived from an EMBL/GenBank/DDBJ whole genome shotgun (WGS) entry which is preliminary data.</text>
</comment>
<dbReference type="SMART" id="SM00248">
    <property type="entry name" value="ANK"/>
    <property type="match status" value="2"/>
</dbReference>
<dbReference type="PANTHER" id="PTHR22872">
    <property type="entry name" value="BTK-BINDING PROTEIN-RELATED"/>
    <property type="match status" value="1"/>
</dbReference>
<proteinExistence type="predicted"/>
<dbReference type="PRINTS" id="PR00633">
    <property type="entry name" value="RCCNDNSATION"/>
</dbReference>
<accession>A0AA38LH51</accession>
<feature type="repeat" description="RCC1" evidence="3">
    <location>
        <begin position="264"/>
        <end position="314"/>
    </location>
</feature>
<feature type="repeat" description="ANK" evidence="2">
    <location>
        <begin position="62"/>
        <end position="94"/>
    </location>
</feature>
<keyword evidence="1" id="KW-0677">Repeat</keyword>
<dbReference type="Pfam" id="PF12796">
    <property type="entry name" value="Ank_2"/>
    <property type="match status" value="1"/>
</dbReference>
<dbReference type="AlphaFoldDB" id="A0AA38LH51"/>
<dbReference type="EMBL" id="JAHRHJ020000003">
    <property type="protein sequence ID" value="KAH9323751.1"/>
    <property type="molecule type" value="Genomic_DNA"/>
</dbReference>
<keyword evidence="2" id="KW-0040">ANK repeat</keyword>
<organism evidence="5 6">
    <name type="scientific">Taxus chinensis</name>
    <name type="common">Chinese yew</name>
    <name type="synonym">Taxus wallichiana var. chinensis</name>
    <dbReference type="NCBI Taxonomy" id="29808"/>
    <lineage>
        <taxon>Eukaryota</taxon>
        <taxon>Viridiplantae</taxon>
        <taxon>Streptophyta</taxon>
        <taxon>Embryophyta</taxon>
        <taxon>Tracheophyta</taxon>
        <taxon>Spermatophyta</taxon>
        <taxon>Pinopsida</taxon>
        <taxon>Pinidae</taxon>
        <taxon>Conifers II</taxon>
        <taxon>Cupressales</taxon>
        <taxon>Taxaceae</taxon>
        <taxon>Taxus</taxon>
    </lineage>
</organism>
<feature type="non-terminal residue" evidence="5">
    <location>
        <position position="1"/>
    </location>
</feature>
<reference evidence="5 6" key="1">
    <citation type="journal article" date="2021" name="Nat. Plants">
        <title>The Taxus genome provides insights into paclitaxel biosynthesis.</title>
        <authorList>
            <person name="Xiong X."/>
            <person name="Gou J."/>
            <person name="Liao Q."/>
            <person name="Li Y."/>
            <person name="Zhou Q."/>
            <person name="Bi G."/>
            <person name="Li C."/>
            <person name="Du R."/>
            <person name="Wang X."/>
            <person name="Sun T."/>
            <person name="Guo L."/>
            <person name="Liang H."/>
            <person name="Lu P."/>
            <person name="Wu Y."/>
            <person name="Zhang Z."/>
            <person name="Ro D.K."/>
            <person name="Shang Y."/>
            <person name="Huang S."/>
            <person name="Yan J."/>
        </authorList>
    </citation>
    <scope>NUCLEOTIDE SEQUENCE [LARGE SCALE GENOMIC DNA]</scope>
    <source>
        <strain evidence="5">Ta-2019</strain>
    </source>
</reference>